<evidence type="ECO:0000313" key="2">
    <source>
        <dbReference type="Proteomes" id="UP001145114"/>
    </source>
</evidence>
<comment type="caution">
    <text evidence="1">The sequence shown here is derived from an EMBL/GenBank/DDBJ whole genome shotgun (WGS) entry which is preliminary data.</text>
</comment>
<feature type="non-terminal residue" evidence="1">
    <location>
        <position position="208"/>
    </location>
</feature>
<protein>
    <submittedName>
        <fullName evidence="1">Uncharacterized protein</fullName>
    </submittedName>
</protein>
<accession>A0ACC1HJ33</accession>
<sequence length="208" mass="23028">MDSSADRLISGVDGQQVLVDLLLSGEYPKFIKHVEHTLAAQNQGVNAEMDGVAFLMSLALMLSLFLESSKYDVPRKVTTNKEKAVIVVKPRCGAAADSNGRRPVGILIKVKRADPRTVDGEAHSLTADDVRFIEDESEGRTERARRKLGDKTFRSLAGLLAKGYDQILEKKYLSTFNGCCDEVLVVVASFSGKRCLFQFEYFKYRAGD</sequence>
<proteinExistence type="predicted"/>
<organism evidence="1 2">
    <name type="scientific">Spiromyces aspiralis</name>
    <dbReference type="NCBI Taxonomy" id="68401"/>
    <lineage>
        <taxon>Eukaryota</taxon>
        <taxon>Fungi</taxon>
        <taxon>Fungi incertae sedis</taxon>
        <taxon>Zoopagomycota</taxon>
        <taxon>Kickxellomycotina</taxon>
        <taxon>Kickxellomycetes</taxon>
        <taxon>Kickxellales</taxon>
        <taxon>Kickxellaceae</taxon>
        <taxon>Spiromyces</taxon>
    </lineage>
</organism>
<keyword evidence="2" id="KW-1185">Reference proteome</keyword>
<reference evidence="1" key="1">
    <citation type="submission" date="2022-06" db="EMBL/GenBank/DDBJ databases">
        <title>Phylogenomic reconstructions and comparative analyses of Kickxellomycotina fungi.</title>
        <authorList>
            <person name="Reynolds N.K."/>
            <person name="Stajich J.E."/>
            <person name="Barry K."/>
            <person name="Grigoriev I.V."/>
            <person name="Crous P."/>
            <person name="Smith M.E."/>
        </authorList>
    </citation>
    <scope>NUCLEOTIDE SEQUENCE</scope>
    <source>
        <strain evidence="1">RSA 2271</strain>
    </source>
</reference>
<gene>
    <name evidence="1" type="ORF">EV182_008358</name>
</gene>
<name>A0ACC1HJ33_9FUNG</name>
<dbReference type="Proteomes" id="UP001145114">
    <property type="component" value="Unassembled WGS sequence"/>
</dbReference>
<dbReference type="EMBL" id="JAMZIH010004256">
    <property type="protein sequence ID" value="KAJ1676356.1"/>
    <property type="molecule type" value="Genomic_DNA"/>
</dbReference>
<evidence type="ECO:0000313" key="1">
    <source>
        <dbReference type="EMBL" id="KAJ1676356.1"/>
    </source>
</evidence>